<reference evidence="2" key="1">
    <citation type="submission" date="2016-10" db="EMBL/GenBank/DDBJ databases">
        <authorList>
            <person name="Varghese N."/>
            <person name="Submissions S."/>
        </authorList>
    </citation>
    <scope>NUCLEOTIDE SEQUENCE [LARGE SCALE GENOMIC DNA]</scope>
    <source>
        <strain evidence="2">DSM 27839</strain>
    </source>
</reference>
<gene>
    <name evidence="1" type="ORF">SAMN05444358_10458</name>
</gene>
<dbReference type="InterPro" id="IPR018247">
    <property type="entry name" value="EF_Hand_1_Ca_BS"/>
</dbReference>
<evidence type="ECO:0000313" key="2">
    <source>
        <dbReference type="Proteomes" id="UP000183400"/>
    </source>
</evidence>
<dbReference type="RefSeq" id="WP_074737187.1">
    <property type="nucleotide sequence ID" value="NZ_FNNP01000004.1"/>
</dbReference>
<protein>
    <recommendedName>
        <fullName evidence="3">EF hand</fullName>
    </recommendedName>
</protein>
<dbReference type="SUPFAM" id="SSF47473">
    <property type="entry name" value="EF-hand"/>
    <property type="match status" value="1"/>
</dbReference>
<keyword evidence="2" id="KW-1185">Reference proteome</keyword>
<organism evidence="1 2">
    <name type="scientific">Ruegeria halocynthiae</name>
    <dbReference type="NCBI Taxonomy" id="985054"/>
    <lineage>
        <taxon>Bacteria</taxon>
        <taxon>Pseudomonadati</taxon>
        <taxon>Pseudomonadota</taxon>
        <taxon>Alphaproteobacteria</taxon>
        <taxon>Rhodobacterales</taxon>
        <taxon>Roseobacteraceae</taxon>
        <taxon>Ruegeria</taxon>
    </lineage>
</organism>
<evidence type="ECO:0000313" key="1">
    <source>
        <dbReference type="EMBL" id="SDX25126.1"/>
    </source>
</evidence>
<accession>A0A1H3A658</accession>
<sequence length="242" mass="27273">MRNLLINFGLGASILLSFSTEGLAASYDDDLQLALEISGWAGRHSNVADLKQEVLFKFFRNDIDDKPGISEADFELLAAIHNSGGWAQLLSNKIKRDLNGDYIITEEELRPAFLYKAQISIDANGVRLRPTSEQVEQIVREHTEEFMRADSNGDRSVTLDELKTYHESISAQYTRKPHDFIPMLPTLNLDYNLDGAVSEGEFSNFTDSVVLKMDQNDDGRIDSEERGAFRELLRVKLNAQGQ</sequence>
<evidence type="ECO:0008006" key="3">
    <source>
        <dbReference type="Google" id="ProtNLM"/>
    </source>
</evidence>
<dbReference type="Proteomes" id="UP000183400">
    <property type="component" value="Unassembled WGS sequence"/>
</dbReference>
<dbReference type="OrthoDB" id="5470953at2"/>
<name>A0A1H3A658_9RHOB</name>
<dbReference type="AlphaFoldDB" id="A0A1H3A658"/>
<proteinExistence type="predicted"/>
<dbReference type="Gene3D" id="1.10.238.10">
    <property type="entry name" value="EF-hand"/>
    <property type="match status" value="1"/>
</dbReference>
<dbReference type="InterPro" id="IPR011992">
    <property type="entry name" value="EF-hand-dom_pair"/>
</dbReference>
<dbReference type="PROSITE" id="PS00018">
    <property type="entry name" value="EF_HAND_1"/>
    <property type="match status" value="1"/>
</dbReference>
<dbReference type="EMBL" id="FNNP01000004">
    <property type="protein sequence ID" value="SDX25126.1"/>
    <property type="molecule type" value="Genomic_DNA"/>
</dbReference>